<feature type="compositionally biased region" description="Low complexity" evidence="5">
    <location>
        <begin position="533"/>
        <end position="544"/>
    </location>
</feature>
<evidence type="ECO:0000256" key="5">
    <source>
        <dbReference type="SAM" id="MobiDB-lite"/>
    </source>
</evidence>
<dbReference type="InterPro" id="IPR041679">
    <property type="entry name" value="DNA2/NAM7-like_C"/>
</dbReference>
<accession>A0AAD4PXU8</accession>
<evidence type="ECO:0000256" key="2">
    <source>
        <dbReference type="ARBA" id="ARBA00022801"/>
    </source>
</evidence>
<sequence length="580" mass="65450">MDEKELQITASKGHVGKMLQKPVFRPAANNQLAFRVVTQLVDTLPEGAERSLWRRNSKHARFLALASPSSKAYSVAARLWCKLFSQTPRWTGNSCSYYGLENATFQAISKTLNDLVPDLKAVRLFSAVLRNRRNSVLKEKPQSIPNMQCPVFSTARFLDAVTAPMSADLYWVLKRPKGYIDDPNWRPRNRYSSHLSIYPFALRQYPLDIRKHTLWPVLRMFWTDNHVTSRQNTAFPNGVYTDECWNIVILCLMVHSHAGQMRGSLLVPHEFITTTHTHNDILIVMRDEPKSRTKGAFHVQSAHQSEVYLDDMKYATNDAWAQFERGRGNKSLDIFAELNDSGSFVMLLQAGNMSLESASIPQAFRSPCHQRLRWDGYDRWSISLGLQYRTGRSHPTVGVGVDHQPHDHACAVGDPYPYDAQYRRLQVVVRALEQDNPTLNLSQIRVRKVDGFQGREGDVVILSIPNTTSPGFVRKATRLNVVLTRAKRAMYIFLNAQQIRDWNKKKSAPTPQTAIPAPAAPPTVVAEPGTNIPSAGSASSQPSGDPTTSAEPAPVWKYEVYHIPNTMSSREALSHTRSFN</sequence>
<dbReference type="EMBL" id="JAJTJA010000006">
    <property type="protein sequence ID" value="KAH8697049.1"/>
    <property type="molecule type" value="Genomic_DNA"/>
</dbReference>
<evidence type="ECO:0000256" key="1">
    <source>
        <dbReference type="ARBA" id="ARBA00022741"/>
    </source>
</evidence>
<dbReference type="InterPro" id="IPR050534">
    <property type="entry name" value="Coronavir_polyprotein_1ab"/>
</dbReference>
<keyword evidence="2" id="KW-0378">Hydrolase</keyword>
<keyword evidence="1" id="KW-0547">Nucleotide-binding</keyword>
<dbReference type="InterPro" id="IPR027417">
    <property type="entry name" value="P-loop_NTPase"/>
</dbReference>
<dbReference type="Gene3D" id="3.40.50.300">
    <property type="entry name" value="P-loop containing nucleotide triphosphate hydrolases"/>
    <property type="match status" value="1"/>
</dbReference>
<name>A0AAD4PXU8_9EURO</name>
<dbReference type="RefSeq" id="XP_046071750.1">
    <property type="nucleotide sequence ID" value="XM_046214012.1"/>
</dbReference>
<dbReference type="AlphaFoldDB" id="A0AAD4PXU8"/>
<dbReference type="Pfam" id="PF13087">
    <property type="entry name" value="AAA_12"/>
    <property type="match status" value="1"/>
</dbReference>
<evidence type="ECO:0000313" key="7">
    <source>
        <dbReference type="EMBL" id="KAH8697049.1"/>
    </source>
</evidence>
<keyword evidence="8" id="KW-1185">Reference proteome</keyword>
<dbReference type="Proteomes" id="UP001201262">
    <property type="component" value="Unassembled WGS sequence"/>
</dbReference>
<reference evidence="7" key="1">
    <citation type="submission" date="2021-12" db="EMBL/GenBank/DDBJ databases">
        <title>Convergent genome expansion in fungi linked to evolution of root-endophyte symbiosis.</title>
        <authorList>
            <consortium name="DOE Joint Genome Institute"/>
            <person name="Ke Y.-H."/>
            <person name="Bonito G."/>
            <person name="Liao H.-L."/>
            <person name="Looney B."/>
            <person name="Rojas-Flechas A."/>
            <person name="Nash J."/>
            <person name="Hameed K."/>
            <person name="Schadt C."/>
            <person name="Martin F."/>
            <person name="Crous P.W."/>
            <person name="Miettinen O."/>
            <person name="Magnuson J.K."/>
            <person name="Labbe J."/>
            <person name="Jacobson D."/>
            <person name="Doktycz M.J."/>
            <person name="Veneault-Fourrey C."/>
            <person name="Kuo A."/>
            <person name="Mondo S."/>
            <person name="Calhoun S."/>
            <person name="Riley R."/>
            <person name="Ohm R."/>
            <person name="LaButti K."/>
            <person name="Andreopoulos B."/>
            <person name="Pangilinan J."/>
            <person name="Nolan M."/>
            <person name="Tritt A."/>
            <person name="Clum A."/>
            <person name="Lipzen A."/>
            <person name="Daum C."/>
            <person name="Barry K."/>
            <person name="Grigoriev I.V."/>
            <person name="Vilgalys R."/>
        </authorList>
    </citation>
    <scope>NUCLEOTIDE SEQUENCE</scope>
    <source>
        <strain evidence="7">PMI_201</strain>
    </source>
</reference>
<organism evidence="7 8">
    <name type="scientific">Talaromyces proteolyticus</name>
    <dbReference type="NCBI Taxonomy" id="1131652"/>
    <lineage>
        <taxon>Eukaryota</taxon>
        <taxon>Fungi</taxon>
        <taxon>Dikarya</taxon>
        <taxon>Ascomycota</taxon>
        <taxon>Pezizomycotina</taxon>
        <taxon>Eurotiomycetes</taxon>
        <taxon>Eurotiomycetidae</taxon>
        <taxon>Eurotiales</taxon>
        <taxon>Trichocomaceae</taxon>
        <taxon>Talaromyces</taxon>
        <taxon>Talaromyces sect. Bacilispori</taxon>
    </lineage>
</organism>
<dbReference type="PANTHER" id="PTHR43788">
    <property type="entry name" value="DNA2/NAM7 HELICASE FAMILY MEMBER"/>
    <property type="match status" value="1"/>
</dbReference>
<dbReference type="GeneID" id="70244299"/>
<dbReference type="GO" id="GO:0043139">
    <property type="term" value="F:5'-3' DNA helicase activity"/>
    <property type="evidence" value="ECO:0007669"/>
    <property type="project" value="TreeGrafter"/>
</dbReference>
<keyword evidence="4" id="KW-0067">ATP-binding</keyword>
<keyword evidence="3" id="KW-0347">Helicase</keyword>
<feature type="domain" description="DNA2/NAM7 helicase-like C-terminal" evidence="6">
    <location>
        <begin position="417"/>
        <end position="495"/>
    </location>
</feature>
<dbReference type="GO" id="GO:0016787">
    <property type="term" value="F:hydrolase activity"/>
    <property type="evidence" value="ECO:0007669"/>
    <property type="project" value="UniProtKB-KW"/>
</dbReference>
<feature type="region of interest" description="Disordered" evidence="5">
    <location>
        <begin position="503"/>
        <end position="551"/>
    </location>
</feature>
<proteinExistence type="predicted"/>
<feature type="compositionally biased region" description="Low complexity" evidence="5">
    <location>
        <begin position="508"/>
        <end position="526"/>
    </location>
</feature>
<evidence type="ECO:0000259" key="6">
    <source>
        <dbReference type="Pfam" id="PF13087"/>
    </source>
</evidence>
<evidence type="ECO:0000256" key="3">
    <source>
        <dbReference type="ARBA" id="ARBA00022806"/>
    </source>
</evidence>
<protein>
    <recommendedName>
        <fullName evidence="6">DNA2/NAM7 helicase-like C-terminal domain-containing protein</fullName>
    </recommendedName>
</protein>
<evidence type="ECO:0000256" key="4">
    <source>
        <dbReference type="ARBA" id="ARBA00022840"/>
    </source>
</evidence>
<dbReference type="GO" id="GO:0005524">
    <property type="term" value="F:ATP binding"/>
    <property type="evidence" value="ECO:0007669"/>
    <property type="project" value="UniProtKB-KW"/>
</dbReference>
<evidence type="ECO:0000313" key="8">
    <source>
        <dbReference type="Proteomes" id="UP001201262"/>
    </source>
</evidence>
<gene>
    <name evidence="7" type="ORF">BGW36DRAFT_358864</name>
</gene>
<dbReference type="PANTHER" id="PTHR43788:SF8">
    <property type="entry name" value="DNA-BINDING PROTEIN SMUBP-2"/>
    <property type="match status" value="1"/>
</dbReference>
<comment type="caution">
    <text evidence="7">The sequence shown here is derived from an EMBL/GenBank/DDBJ whole genome shotgun (WGS) entry which is preliminary data.</text>
</comment>